<accession>A0ABP7UFD1</accession>
<protein>
    <submittedName>
        <fullName evidence="1">Uncharacterized protein</fullName>
    </submittedName>
</protein>
<proteinExistence type="predicted"/>
<reference evidence="2" key="1">
    <citation type="journal article" date="2019" name="Int. J. Syst. Evol. Microbiol.">
        <title>The Global Catalogue of Microorganisms (GCM) 10K type strain sequencing project: providing services to taxonomists for standard genome sequencing and annotation.</title>
        <authorList>
            <consortium name="The Broad Institute Genomics Platform"/>
            <consortium name="The Broad Institute Genome Sequencing Center for Infectious Disease"/>
            <person name="Wu L."/>
            <person name="Ma J."/>
        </authorList>
    </citation>
    <scope>NUCLEOTIDE SEQUENCE [LARGE SCALE GENOMIC DNA]</scope>
    <source>
        <strain evidence="2">JCM 17068</strain>
    </source>
</reference>
<dbReference type="EMBL" id="BAABCS010000003">
    <property type="protein sequence ID" value="GAA4042226.1"/>
    <property type="molecule type" value="Genomic_DNA"/>
</dbReference>
<dbReference type="Proteomes" id="UP001500426">
    <property type="component" value="Unassembled WGS sequence"/>
</dbReference>
<organism evidence="1 2">
    <name type="scientific">Flavobacterium chungnamense</name>
    <dbReference type="NCBI Taxonomy" id="706182"/>
    <lineage>
        <taxon>Bacteria</taxon>
        <taxon>Pseudomonadati</taxon>
        <taxon>Bacteroidota</taxon>
        <taxon>Flavobacteriia</taxon>
        <taxon>Flavobacteriales</taxon>
        <taxon>Flavobacteriaceae</taxon>
        <taxon>Flavobacterium</taxon>
    </lineage>
</organism>
<name>A0ABP7UFD1_9FLAO</name>
<gene>
    <name evidence="1" type="ORF">GCM10022388_03790</name>
</gene>
<keyword evidence="2" id="KW-1185">Reference proteome</keyword>
<evidence type="ECO:0000313" key="2">
    <source>
        <dbReference type="Proteomes" id="UP001500426"/>
    </source>
</evidence>
<evidence type="ECO:0000313" key="1">
    <source>
        <dbReference type="EMBL" id="GAA4042226.1"/>
    </source>
</evidence>
<comment type="caution">
    <text evidence="1">The sequence shown here is derived from an EMBL/GenBank/DDBJ whole genome shotgun (WGS) entry which is preliminary data.</text>
</comment>
<sequence>MKKYSSYELIKNQKSKYGSWTYKFELDNGKIITQENYERNTLVYKSKISYDSINNIKYEIKLYDRNDGYKIDTVTIEQKIYNNKKELIQLLHKDESFTRYSNHDLNGFPQLEEYKNHLIYDKREFKYDSKNNIIEEKIYSKYFDEINNKETDSTQIETITYEYNLNNDIISLNRQFKFPVKFPIIYGGGRSHYENEKFRYVYNNDDLWTKKYWIINERELLIEKRKFYR</sequence>